<evidence type="ECO:0000313" key="2">
    <source>
        <dbReference type="EMBL" id="CAK92575.1"/>
    </source>
</evidence>
<keyword evidence="3" id="KW-1185">Reference proteome</keyword>
<evidence type="ECO:0000313" key="3">
    <source>
        <dbReference type="Proteomes" id="UP000000600"/>
    </source>
</evidence>
<feature type="compositionally biased region" description="Basic and acidic residues" evidence="1">
    <location>
        <begin position="118"/>
        <end position="131"/>
    </location>
</feature>
<dbReference type="KEGG" id="ptm:GSPATT00025309001"/>
<feature type="region of interest" description="Disordered" evidence="1">
    <location>
        <begin position="94"/>
        <end position="137"/>
    </location>
</feature>
<evidence type="ECO:0000256" key="1">
    <source>
        <dbReference type="SAM" id="MobiDB-lite"/>
    </source>
</evidence>
<dbReference type="InParanoid" id="A0EBA8"/>
<name>A0EBA8_PARTE</name>
<dbReference type="HOGENOM" id="CLU_154918_0_0_1"/>
<protein>
    <submittedName>
        <fullName evidence="2">Uncharacterized protein</fullName>
    </submittedName>
</protein>
<dbReference type="OMA" id="QFINFGE"/>
<organism evidence="2 3">
    <name type="scientific">Paramecium tetraurelia</name>
    <dbReference type="NCBI Taxonomy" id="5888"/>
    <lineage>
        <taxon>Eukaryota</taxon>
        <taxon>Sar</taxon>
        <taxon>Alveolata</taxon>
        <taxon>Ciliophora</taxon>
        <taxon>Intramacronucleata</taxon>
        <taxon>Oligohymenophorea</taxon>
        <taxon>Peniculida</taxon>
        <taxon>Parameciidae</taxon>
        <taxon>Paramecium</taxon>
    </lineage>
</organism>
<feature type="compositionally biased region" description="Polar residues" evidence="1">
    <location>
        <begin position="94"/>
        <end position="116"/>
    </location>
</feature>
<dbReference type="GeneID" id="5045757"/>
<dbReference type="Proteomes" id="UP000000600">
    <property type="component" value="Unassembled WGS sequence"/>
</dbReference>
<sequence length="137" mass="16165">MINSQFINFGEKNSLYQFIKLFVIYTNKKMQISNQLQLSSTLQQLLKQFYIPQLLQFQLSIYSNTSQQLRFTNQSANQNDQLIIKEEYQEEAQTNTKSTLSMKTKFQTKKQGNSSVLHKLEHSQKYNDQVKSKKVIK</sequence>
<gene>
    <name evidence="2" type="ORF">GSPATT00025309001</name>
</gene>
<dbReference type="AlphaFoldDB" id="A0EBA8"/>
<dbReference type="RefSeq" id="XP_001459972.1">
    <property type="nucleotide sequence ID" value="XM_001459935.1"/>
</dbReference>
<proteinExistence type="predicted"/>
<reference evidence="2 3" key="1">
    <citation type="journal article" date="2006" name="Nature">
        <title>Global trends of whole-genome duplications revealed by the ciliate Paramecium tetraurelia.</title>
        <authorList>
            <consortium name="Genoscope"/>
            <person name="Aury J.-M."/>
            <person name="Jaillon O."/>
            <person name="Duret L."/>
            <person name="Noel B."/>
            <person name="Jubin C."/>
            <person name="Porcel B.M."/>
            <person name="Segurens B."/>
            <person name="Daubin V."/>
            <person name="Anthouard V."/>
            <person name="Aiach N."/>
            <person name="Arnaiz O."/>
            <person name="Billaut A."/>
            <person name="Beisson J."/>
            <person name="Blanc I."/>
            <person name="Bouhouche K."/>
            <person name="Camara F."/>
            <person name="Duharcourt S."/>
            <person name="Guigo R."/>
            <person name="Gogendeau D."/>
            <person name="Katinka M."/>
            <person name="Keller A.-M."/>
            <person name="Kissmehl R."/>
            <person name="Klotz C."/>
            <person name="Koll F."/>
            <person name="Le Moue A."/>
            <person name="Lepere C."/>
            <person name="Malinsky S."/>
            <person name="Nowacki M."/>
            <person name="Nowak J.K."/>
            <person name="Plattner H."/>
            <person name="Poulain J."/>
            <person name="Ruiz F."/>
            <person name="Serrano V."/>
            <person name="Zagulski M."/>
            <person name="Dessen P."/>
            <person name="Betermier M."/>
            <person name="Weissenbach J."/>
            <person name="Scarpelli C."/>
            <person name="Schachter V."/>
            <person name="Sperling L."/>
            <person name="Meyer E."/>
            <person name="Cohen J."/>
            <person name="Wincker P."/>
        </authorList>
    </citation>
    <scope>NUCLEOTIDE SEQUENCE [LARGE SCALE GENOMIC DNA]</scope>
    <source>
        <strain evidence="2 3">Stock d4-2</strain>
    </source>
</reference>
<dbReference type="EMBL" id="CT868668">
    <property type="protein sequence ID" value="CAK92575.1"/>
    <property type="molecule type" value="Genomic_DNA"/>
</dbReference>
<accession>A0EBA8</accession>